<sequence>MSLLKLFHCIPGCAAIACPFVHFGKAFESGGEWWVPGAENITVFRTESDGRGGKFFTYEHVKAGLGLVGKKKHKNNGLDRIAIVDFKNIKVTKNSWSDSLKGAVKIAQKINSDKRKDEFQDVNDGISWKFLGVEGEQVVGYMLVARLSSATGKPILESVKGSSDSVSSESSKALELKDLVKREDDKPVCQNRAKVFDLMLTKDFSIEWRDNSWKLGVISPEIVGQKHKDVIQQMKATSTGCQDGQVFFVTSNVYFWLKNGHDGQERTVFSEENQGSQFKALKVKDTVKSVIYDNIENIELTLNGLKDSFGHTMSWGEGSKPIVNLQIKR</sequence>
<dbReference type="STRING" id="1197325.WEN_00415"/>
<dbReference type="RefSeq" id="WP_014849600.1">
    <property type="nucleotide sequence ID" value="NC_018149.1"/>
</dbReference>
<name>I6ZI94_MYCWM</name>
<keyword evidence="2" id="KW-1185">Reference proteome</keyword>
<dbReference type="HOGENOM" id="CLU_862837_0_0_14"/>
<evidence type="ECO:0000313" key="1">
    <source>
        <dbReference type="EMBL" id="AFN64890.1"/>
    </source>
</evidence>
<proteinExistence type="predicted"/>
<dbReference type="KEGG" id="mwe:WEN_00415"/>
<dbReference type="AlphaFoldDB" id="I6ZI94"/>
<dbReference type="EMBL" id="CP003703">
    <property type="protein sequence ID" value="AFN64890.1"/>
    <property type="molecule type" value="Genomic_DNA"/>
</dbReference>
<dbReference type="PATRIC" id="fig|1197325.3.peg.92"/>
<accession>I6ZI94</accession>
<reference evidence="1 2" key="1">
    <citation type="journal article" date="2012" name="J. Bacteriol.">
        <title>Complete genome sequence of Mycoplasma wenyonii strain Massachusetts.</title>
        <authorList>
            <person name="Dos Santos A.P."/>
            <person name="Guimaraes A.M."/>
            <person name="do Nascimento N.C."/>
            <person name="Sanmiguel P.J."/>
            <person name="Messick J.B."/>
        </authorList>
    </citation>
    <scope>NUCLEOTIDE SEQUENCE [LARGE SCALE GENOMIC DNA]</scope>
    <source>
        <strain evidence="1 2">Massachusetts</strain>
    </source>
</reference>
<organism evidence="1 2">
    <name type="scientific">Mycoplasma wenyonii (strain Massachusetts)</name>
    <name type="common">Eperythrozoon wenyonii</name>
    <dbReference type="NCBI Taxonomy" id="1197325"/>
    <lineage>
        <taxon>Bacteria</taxon>
        <taxon>Bacillati</taxon>
        <taxon>Mycoplasmatota</taxon>
        <taxon>Mollicutes</taxon>
        <taxon>Mycoplasmataceae</taxon>
        <taxon>Mycoplasma</taxon>
    </lineage>
</organism>
<protein>
    <submittedName>
        <fullName evidence="1">Uncharacterized protein</fullName>
    </submittedName>
</protein>
<evidence type="ECO:0000313" key="2">
    <source>
        <dbReference type="Proteomes" id="UP000009005"/>
    </source>
</evidence>
<gene>
    <name evidence="1" type="ordered locus">WEN_00415</name>
</gene>
<dbReference type="PROSITE" id="PS51257">
    <property type="entry name" value="PROKAR_LIPOPROTEIN"/>
    <property type="match status" value="1"/>
</dbReference>
<dbReference type="Proteomes" id="UP000009005">
    <property type="component" value="Chromosome"/>
</dbReference>